<dbReference type="PANTHER" id="PTHR33990">
    <property type="entry name" value="PROTEIN YJDN-RELATED"/>
    <property type="match status" value="1"/>
</dbReference>
<dbReference type="InterPro" id="IPR029068">
    <property type="entry name" value="Glyas_Bleomycin-R_OHBP_Dase"/>
</dbReference>
<evidence type="ECO:0000313" key="3">
    <source>
        <dbReference type="Proteomes" id="UP001448858"/>
    </source>
</evidence>
<accession>A0ABZ2ZT22</accession>
<feature type="domain" description="PhnB-like" evidence="1">
    <location>
        <begin position="6"/>
        <end position="131"/>
    </location>
</feature>
<name>A0ABZ2ZT22_9MICC</name>
<dbReference type="InterPro" id="IPR028973">
    <property type="entry name" value="PhnB-like"/>
</dbReference>
<dbReference type="Gene3D" id="3.10.180.10">
    <property type="entry name" value="2,3-Dihydroxybiphenyl 1,2-Dioxygenase, domain 1"/>
    <property type="match status" value="1"/>
</dbReference>
<dbReference type="EMBL" id="CP151657">
    <property type="protein sequence ID" value="WZP14967.1"/>
    <property type="molecule type" value="Genomic_DNA"/>
</dbReference>
<proteinExistence type="predicted"/>
<evidence type="ECO:0000313" key="2">
    <source>
        <dbReference type="EMBL" id="WZP14967.1"/>
    </source>
</evidence>
<dbReference type="RefSeq" id="WP_342022628.1">
    <property type="nucleotide sequence ID" value="NZ_CP151657.1"/>
</dbReference>
<reference evidence="2 3" key="1">
    <citation type="submission" date="2024-04" db="EMBL/GenBank/DDBJ databases">
        <title>Arthrobacter sp. from Plains bison fecal sample.</title>
        <authorList>
            <person name="Ruzzini A."/>
        </authorList>
    </citation>
    <scope>NUCLEOTIDE SEQUENCE [LARGE SCALE GENOMIC DNA]</scope>
    <source>
        <strain evidence="2 3">EINP1</strain>
    </source>
</reference>
<protein>
    <submittedName>
        <fullName evidence="2">VOC family protein</fullName>
    </submittedName>
</protein>
<evidence type="ECO:0000259" key="1">
    <source>
        <dbReference type="Pfam" id="PF06983"/>
    </source>
</evidence>
<organism evidence="2 3">
    <name type="scientific">Arthrobacter citreus</name>
    <dbReference type="NCBI Taxonomy" id="1670"/>
    <lineage>
        <taxon>Bacteria</taxon>
        <taxon>Bacillati</taxon>
        <taxon>Actinomycetota</taxon>
        <taxon>Actinomycetes</taxon>
        <taxon>Micrococcales</taxon>
        <taxon>Micrococcaceae</taxon>
        <taxon>Arthrobacter</taxon>
    </lineage>
</organism>
<dbReference type="CDD" id="cd06588">
    <property type="entry name" value="PhnB_like"/>
    <property type="match status" value="1"/>
</dbReference>
<keyword evidence="3" id="KW-1185">Reference proteome</keyword>
<sequence>MSTTLNPYLSFRDNARDAMAFYQSVFGGTLESSTFAEMNMADDPAEANKIMHSSLTTDNGMVLMASDTPSSMNLDEGSSYSISLSGNDGEQLRGYWDKLLDGGQMTLPLEKAPWGDMFGMLTDKFGTSWMISIETEDSQG</sequence>
<dbReference type="SUPFAM" id="SSF54593">
    <property type="entry name" value="Glyoxalase/Bleomycin resistance protein/Dihydroxybiphenyl dioxygenase"/>
    <property type="match status" value="1"/>
</dbReference>
<dbReference type="Pfam" id="PF06983">
    <property type="entry name" value="3-dmu-9_3-mt"/>
    <property type="match status" value="1"/>
</dbReference>
<gene>
    <name evidence="2" type="ORF">AAE021_12320</name>
</gene>
<dbReference type="Proteomes" id="UP001448858">
    <property type="component" value="Chromosome"/>
</dbReference>
<dbReference type="PANTHER" id="PTHR33990:SF1">
    <property type="entry name" value="PROTEIN YJDN"/>
    <property type="match status" value="1"/>
</dbReference>